<name>A5IYC9_MYCAP</name>
<evidence type="ECO:0000313" key="1">
    <source>
        <dbReference type="EMBL" id="CAL59038.1"/>
    </source>
</evidence>
<dbReference type="AlphaFoldDB" id="A5IYC9"/>
<evidence type="ECO:0000313" key="2">
    <source>
        <dbReference type="Proteomes" id="UP000007065"/>
    </source>
</evidence>
<reference evidence="2" key="1">
    <citation type="journal article" date="2007" name="PLoS Genet.">
        <title>Being pathogenic, plastic, and sexual while living with a nearly minimal bacterial genome.</title>
        <authorList>
            <person name="Sirand-Pugnet P."/>
            <person name="Lartigue C."/>
            <person name="Marenda M."/>
            <person name="Jacob D."/>
            <person name="Barre A."/>
            <person name="Barbe V."/>
            <person name="Schenowitz C."/>
            <person name="Mangenot S."/>
            <person name="Couloux A."/>
            <person name="Segurens B."/>
            <person name="de Daruvar A."/>
            <person name="Blanchard A."/>
            <person name="Citti C."/>
        </authorList>
    </citation>
    <scope>NUCLEOTIDE SEQUENCE [LARGE SCALE GENOMIC DNA]</scope>
    <source>
        <strain evidence="2">PG2</strain>
    </source>
</reference>
<proteinExistence type="predicted"/>
<dbReference type="EMBL" id="CU179680">
    <property type="protein sequence ID" value="CAL59038.1"/>
    <property type="molecule type" value="Genomic_DNA"/>
</dbReference>
<keyword evidence="2" id="KW-1185">Reference proteome</keyword>
<organism evidence="1 2">
    <name type="scientific">Mycoplasmopsis agalactiae (strain NCTC 10123 / CIP 59.7 / PG2)</name>
    <name type="common">Mycoplasma agalactiae</name>
    <dbReference type="NCBI Taxonomy" id="347257"/>
    <lineage>
        <taxon>Bacteria</taxon>
        <taxon>Bacillati</taxon>
        <taxon>Mycoplasmatota</taxon>
        <taxon>Mycoplasmoidales</taxon>
        <taxon>Metamycoplasmataceae</taxon>
        <taxon>Mycoplasmopsis</taxon>
    </lineage>
</organism>
<dbReference type="HOGENOM" id="CLU_1193782_0_0_14"/>
<protein>
    <submittedName>
        <fullName evidence="1">Uncharacterized protein</fullName>
    </submittedName>
</protein>
<dbReference type="Proteomes" id="UP000007065">
    <property type="component" value="Chromosome"/>
</dbReference>
<accession>A5IYC9</accession>
<gene>
    <name evidence="1" type="ordered locus">MAG3400</name>
</gene>
<dbReference type="KEGG" id="maa:MAG3400"/>
<sequence>MLFLKCNKQNIFDMLSSIEYPAIVVDTEFFNKGHHNKCKLPVKLYSKNQKNIVYALSYLIVKNNNSFNVKLNDINELFITKKLNDDGFNFNSEYSKLKSKFIRICLENKIKTIIFAGHEADKSIVEKWANQNKKMIESYNIDSLFKYDDDKNVFIVNYVDTYDILKEINVSSSPYSYYSLYLNNNKNDKFEIRRISDLFELRPEAFSNEIDYKNYNSFELSCDALKFYANAS</sequence>